<evidence type="ECO:0000313" key="4">
    <source>
        <dbReference type="EMBL" id="PWC19653.1"/>
    </source>
</evidence>
<dbReference type="GO" id="GO:0005737">
    <property type="term" value="C:cytoplasm"/>
    <property type="evidence" value="ECO:0007669"/>
    <property type="project" value="TreeGrafter"/>
</dbReference>
<feature type="binding site" evidence="2">
    <location>
        <position position="176"/>
    </location>
    <ligand>
        <name>Mn(2+)</name>
        <dbReference type="ChEBI" id="CHEBI:29035"/>
        <label>2</label>
    </ligand>
</feature>
<dbReference type="RefSeq" id="WP_136164715.1">
    <property type="nucleotide sequence ID" value="NZ_KZ819071.1"/>
</dbReference>
<keyword evidence="1 4" id="KW-0378">Hydrolase</keyword>
<dbReference type="Pfam" id="PF07687">
    <property type="entry name" value="M20_dimer"/>
    <property type="match status" value="1"/>
</dbReference>
<protein>
    <submittedName>
        <fullName evidence="4">Amidohydrolase</fullName>
    </submittedName>
</protein>
<dbReference type="Pfam" id="PF01546">
    <property type="entry name" value="Peptidase_M20"/>
    <property type="match status" value="1"/>
</dbReference>
<dbReference type="InterPro" id="IPR017439">
    <property type="entry name" value="Amidohydrolase"/>
</dbReference>
<feature type="binding site" evidence="2">
    <location>
        <position position="200"/>
    </location>
    <ligand>
        <name>Mn(2+)</name>
        <dbReference type="ChEBI" id="CHEBI:29035"/>
        <label>2</label>
    </ligand>
</feature>
<reference evidence="4 5" key="1">
    <citation type="submission" date="2018-04" db="EMBL/GenBank/DDBJ databases">
        <title>Brenneria corticis sp.nov.</title>
        <authorList>
            <person name="Li Y."/>
        </authorList>
    </citation>
    <scope>NUCLEOTIDE SEQUENCE [LARGE SCALE GENOMIC DNA]</scope>
    <source>
        <strain evidence="4 5">CFCC 11842</strain>
    </source>
</reference>
<evidence type="ECO:0000256" key="2">
    <source>
        <dbReference type="PIRSR" id="PIRSR005962-1"/>
    </source>
</evidence>
<feature type="domain" description="Peptidase M20 dimerisation" evidence="3">
    <location>
        <begin position="225"/>
        <end position="301"/>
    </location>
</feature>
<dbReference type="PIRSF" id="PIRSF005962">
    <property type="entry name" value="Pept_M20D_amidohydro"/>
    <property type="match status" value="1"/>
</dbReference>
<dbReference type="NCBIfam" id="TIGR01891">
    <property type="entry name" value="amidohydrolases"/>
    <property type="match status" value="1"/>
</dbReference>
<dbReference type="GO" id="GO:0046872">
    <property type="term" value="F:metal ion binding"/>
    <property type="evidence" value="ECO:0007669"/>
    <property type="project" value="UniProtKB-KW"/>
</dbReference>
<dbReference type="EMBL" id="QDKH01000001">
    <property type="protein sequence ID" value="PWC19653.1"/>
    <property type="molecule type" value="Genomic_DNA"/>
</dbReference>
<dbReference type="Gene3D" id="3.40.630.10">
    <property type="entry name" value="Zn peptidases"/>
    <property type="match status" value="2"/>
</dbReference>
<dbReference type="PANTHER" id="PTHR30575:SF3">
    <property type="entry name" value="PEPTIDASE M20 DIMERISATION DOMAIN-CONTAINING PROTEIN"/>
    <property type="match status" value="1"/>
</dbReference>
<dbReference type="PANTHER" id="PTHR30575">
    <property type="entry name" value="PEPTIDASE M20"/>
    <property type="match status" value="1"/>
</dbReference>
<dbReference type="GO" id="GO:0046657">
    <property type="term" value="P:folic acid catabolic process"/>
    <property type="evidence" value="ECO:0007669"/>
    <property type="project" value="TreeGrafter"/>
</dbReference>
<proteinExistence type="predicted"/>
<organism evidence="4 5">
    <name type="scientific">Brenneria corticis</name>
    <dbReference type="NCBI Taxonomy" id="2173106"/>
    <lineage>
        <taxon>Bacteria</taxon>
        <taxon>Pseudomonadati</taxon>
        <taxon>Pseudomonadota</taxon>
        <taxon>Gammaproteobacteria</taxon>
        <taxon>Enterobacterales</taxon>
        <taxon>Pectobacteriaceae</taxon>
        <taxon>Brenneria</taxon>
    </lineage>
</organism>
<dbReference type="Proteomes" id="UP000296159">
    <property type="component" value="Unassembled WGS sequence"/>
</dbReference>
<dbReference type="InterPro" id="IPR002933">
    <property type="entry name" value="Peptidase_M20"/>
</dbReference>
<dbReference type="SUPFAM" id="SSF55031">
    <property type="entry name" value="Bacterial exopeptidase dimerisation domain"/>
    <property type="match status" value="1"/>
</dbReference>
<evidence type="ECO:0000256" key="1">
    <source>
        <dbReference type="ARBA" id="ARBA00022801"/>
    </source>
</evidence>
<dbReference type="GO" id="GO:0071713">
    <property type="term" value="F:para-aminobenzoyl-glutamate hydrolase activity"/>
    <property type="evidence" value="ECO:0007669"/>
    <property type="project" value="TreeGrafter"/>
</dbReference>
<gene>
    <name evidence="4" type="ORF">DDT56_01380</name>
</gene>
<evidence type="ECO:0000313" key="5">
    <source>
        <dbReference type="Proteomes" id="UP000296159"/>
    </source>
</evidence>
<feature type="binding site" evidence="2">
    <location>
        <position position="140"/>
    </location>
    <ligand>
        <name>Mn(2+)</name>
        <dbReference type="ChEBI" id="CHEBI:29035"/>
        <label>2</label>
    </ligand>
</feature>
<dbReference type="FunFam" id="3.40.630.10:FF:000080">
    <property type="entry name" value="p-aminobenzoyl-glutamate hydrolase subunit A"/>
    <property type="match status" value="1"/>
</dbReference>
<sequence length="422" mass="45782">MKNITLQQLIHWRREFHQFPEEGWTEFVTTAKIITRLRAMGFEVLAGKKIINEAFVRGRKTDVVEKGLAAARAQGIDSALLAEMEALTGCVALLDTARPGPTIALRFDIDCVLVQEPPSAGHIPNQEHFASTNPGMMHACGHDGHTAIGLGLAQWLMQQKNTLHGRFKLIFQPAEEGVRGARPIAESGIVDDVDYFLALHLGTVAKSNEVLVDPQGFLCTTKIDFRFHGVPAHAGADPQKGHNALAGACHCATQLLGIARHGDGMSQVNVGVIRAGEGRNVIPAEGELLVEVRGATKEINDYMTDRAMRIAEGAAHGFDLRLETEITGEAVDLHNDPELIEVLKQVIADRPSLTVVSRHFGGSEDATILARRVQDHGGKALYFILGADLAAGHHQSNFDFDEQSLLTGVELFAGCIQRLCQA</sequence>
<accession>A0A2U1UDA7</accession>
<dbReference type="InterPro" id="IPR036264">
    <property type="entry name" value="Bact_exopeptidase_dim_dom"/>
</dbReference>
<name>A0A2U1UDA7_9GAMM</name>
<evidence type="ECO:0000259" key="3">
    <source>
        <dbReference type="Pfam" id="PF07687"/>
    </source>
</evidence>
<dbReference type="InterPro" id="IPR052030">
    <property type="entry name" value="Peptidase_M20/M20A_hydrolases"/>
</dbReference>
<dbReference type="SUPFAM" id="SSF53187">
    <property type="entry name" value="Zn-dependent exopeptidases"/>
    <property type="match status" value="1"/>
</dbReference>
<feature type="binding site" evidence="2">
    <location>
        <position position="142"/>
    </location>
    <ligand>
        <name>Mn(2+)</name>
        <dbReference type="ChEBI" id="CHEBI:29035"/>
        <label>2</label>
    </ligand>
</feature>
<keyword evidence="2" id="KW-0464">Manganese</keyword>
<comment type="cofactor">
    <cofactor evidence="2">
        <name>Mn(2+)</name>
        <dbReference type="ChEBI" id="CHEBI:29035"/>
    </cofactor>
    <text evidence="2">The Mn(2+) ion enhances activity.</text>
</comment>
<comment type="caution">
    <text evidence="4">The sequence shown here is derived from an EMBL/GenBank/DDBJ whole genome shotgun (WGS) entry which is preliminary data.</text>
</comment>
<keyword evidence="5" id="KW-1185">Reference proteome</keyword>
<dbReference type="GO" id="GO:0016805">
    <property type="term" value="F:dipeptidase activity"/>
    <property type="evidence" value="ECO:0007669"/>
    <property type="project" value="TreeGrafter"/>
</dbReference>
<dbReference type="AlphaFoldDB" id="A0A2U1UDA7"/>
<dbReference type="InterPro" id="IPR011650">
    <property type="entry name" value="Peptidase_M20_dimer"/>
</dbReference>
<keyword evidence="2" id="KW-0479">Metal-binding</keyword>
<feature type="binding site" evidence="2">
    <location>
        <position position="394"/>
    </location>
    <ligand>
        <name>Mn(2+)</name>
        <dbReference type="ChEBI" id="CHEBI:29035"/>
        <label>2</label>
    </ligand>
</feature>